<protein>
    <submittedName>
        <fullName evidence="1">Uncharacterized protein</fullName>
    </submittedName>
</protein>
<reference evidence="1" key="1">
    <citation type="journal article" date="2023" name="Science">
        <title>Genome structures resolve the early diversification of teleost fishes.</title>
        <authorList>
            <person name="Parey E."/>
            <person name="Louis A."/>
            <person name="Montfort J."/>
            <person name="Bouchez O."/>
            <person name="Roques C."/>
            <person name="Iampietro C."/>
            <person name="Lluch J."/>
            <person name="Castinel A."/>
            <person name="Donnadieu C."/>
            <person name="Desvignes T."/>
            <person name="Floi Bucao C."/>
            <person name="Jouanno E."/>
            <person name="Wen M."/>
            <person name="Mejri S."/>
            <person name="Dirks R."/>
            <person name="Jansen H."/>
            <person name="Henkel C."/>
            <person name="Chen W.J."/>
            <person name="Zahm M."/>
            <person name="Cabau C."/>
            <person name="Klopp C."/>
            <person name="Thompson A.W."/>
            <person name="Robinson-Rechavi M."/>
            <person name="Braasch I."/>
            <person name="Lecointre G."/>
            <person name="Bobe J."/>
            <person name="Postlethwait J.H."/>
            <person name="Berthelot C."/>
            <person name="Roest Crollius H."/>
            <person name="Guiguen Y."/>
        </authorList>
    </citation>
    <scope>NUCLEOTIDE SEQUENCE</scope>
    <source>
        <strain evidence="1">WJC10195</strain>
    </source>
</reference>
<keyword evidence="2" id="KW-1185">Reference proteome</keyword>
<gene>
    <name evidence="1" type="ORF">SKAU_G00297610</name>
</gene>
<sequence length="100" mass="10955">MPSPAVECFSRLLAVNQRTPCVQPETLRGSAPVALSRHFSAHVTNTPEGWVLYREWVETTSAETTDEQRQQLTERAVPDPTAGLQQVTLDLSCSAASRSS</sequence>
<dbReference type="AlphaFoldDB" id="A0A9Q1IMY2"/>
<evidence type="ECO:0000313" key="2">
    <source>
        <dbReference type="Proteomes" id="UP001152622"/>
    </source>
</evidence>
<dbReference type="Proteomes" id="UP001152622">
    <property type="component" value="Chromosome 12"/>
</dbReference>
<organism evidence="1 2">
    <name type="scientific">Synaphobranchus kaupii</name>
    <name type="common">Kaup's arrowtooth eel</name>
    <dbReference type="NCBI Taxonomy" id="118154"/>
    <lineage>
        <taxon>Eukaryota</taxon>
        <taxon>Metazoa</taxon>
        <taxon>Chordata</taxon>
        <taxon>Craniata</taxon>
        <taxon>Vertebrata</taxon>
        <taxon>Euteleostomi</taxon>
        <taxon>Actinopterygii</taxon>
        <taxon>Neopterygii</taxon>
        <taxon>Teleostei</taxon>
        <taxon>Anguilliformes</taxon>
        <taxon>Synaphobranchidae</taxon>
        <taxon>Synaphobranchus</taxon>
    </lineage>
</organism>
<comment type="caution">
    <text evidence="1">The sequence shown here is derived from an EMBL/GenBank/DDBJ whole genome shotgun (WGS) entry which is preliminary data.</text>
</comment>
<evidence type="ECO:0000313" key="1">
    <source>
        <dbReference type="EMBL" id="KAJ8345568.1"/>
    </source>
</evidence>
<name>A0A9Q1IMY2_SYNKA</name>
<accession>A0A9Q1IMY2</accession>
<dbReference type="EMBL" id="JAINUF010000012">
    <property type="protein sequence ID" value="KAJ8345568.1"/>
    <property type="molecule type" value="Genomic_DNA"/>
</dbReference>
<proteinExistence type="predicted"/>